<dbReference type="SMART" id="SM00020">
    <property type="entry name" value="Tryp_SPc"/>
    <property type="match status" value="1"/>
</dbReference>
<dbReference type="PROSITE" id="PS50240">
    <property type="entry name" value="TRYPSIN_DOM"/>
    <property type="match status" value="1"/>
</dbReference>
<comment type="caution">
    <text evidence="4">The sequence shown here is derived from an EMBL/GenBank/DDBJ whole genome shotgun (WGS) entry which is preliminary data.</text>
</comment>
<dbReference type="CDD" id="cd00190">
    <property type="entry name" value="Tryp_SPc"/>
    <property type="match status" value="1"/>
</dbReference>
<accession>A0A2T0SNB1</accession>
<evidence type="ECO:0000259" key="3">
    <source>
        <dbReference type="PROSITE" id="PS50240"/>
    </source>
</evidence>
<dbReference type="SUPFAM" id="SSF50494">
    <property type="entry name" value="Trypsin-like serine proteases"/>
    <property type="match status" value="1"/>
</dbReference>
<evidence type="ECO:0000256" key="1">
    <source>
        <dbReference type="ARBA" id="ARBA00007664"/>
    </source>
</evidence>
<feature type="domain" description="Peptidase S1" evidence="3">
    <location>
        <begin position="35"/>
        <end position="256"/>
    </location>
</feature>
<dbReference type="GO" id="GO:0004252">
    <property type="term" value="F:serine-type endopeptidase activity"/>
    <property type="evidence" value="ECO:0007669"/>
    <property type="project" value="InterPro"/>
</dbReference>
<dbReference type="PANTHER" id="PTHR24276">
    <property type="entry name" value="POLYSERASE-RELATED"/>
    <property type="match status" value="1"/>
</dbReference>
<evidence type="ECO:0000313" key="5">
    <source>
        <dbReference type="Proteomes" id="UP000239494"/>
    </source>
</evidence>
<dbReference type="Gene3D" id="2.40.10.10">
    <property type="entry name" value="Trypsin-like serine proteases"/>
    <property type="match status" value="1"/>
</dbReference>
<dbReference type="InterPro" id="IPR001254">
    <property type="entry name" value="Trypsin_dom"/>
</dbReference>
<dbReference type="InterPro" id="IPR050430">
    <property type="entry name" value="Peptidase_S1"/>
</dbReference>
<dbReference type="EMBL" id="PVTF01000015">
    <property type="protein sequence ID" value="PRY34901.1"/>
    <property type="molecule type" value="Genomic_DNA"/>
</dbReference>
<dbReference type="InterPro" id="IPR001314">
    <property type="entry name" value="Peptidase_S1A"/>
</dbReference>
<dbReference type="RefSeq" id="WP_170156217.1">
    <property type="nucleotide sequence ID" value="NZ_PVTF01000015.1"/>
</dbReference>
<dbReference type="AlphaFoldDB" id="A0A2T0SNB1"/>
<comment type="similarity">
    <text evidence="1">Belongs to the peptidase S1 family.</text>
</comment>
<dbReference type="InterPro" id="IPR009003">
    <property type="entry name" value="Peptidase_S1_PA"/>
</dbReference>
<organism evidence="4 5">
    <name type="scientific">Umezawaea tangerina</name>
    <dbReference type="NCBI Taxonomy" id="84725"/>
    <lineage>
        <taxon>Bacteria</taxon>
        <taxon>Bacillati</taxon>
        <taxon>Actinomycetota</taxon>
        <taxon>Actinomycetes</taxon>
        <taxon>Pseudonocardiales</taxon>
        <taxon>Pseudonocardiaceae</taxon>
        <taxon>Umezawaea</taxon>
    </lineage>
</organism>
<evidence type="ECO:0000313" key="4">
    <source>
        <dbReference type="EMBL" id="PRY34901.1"/>
    </source>
</evidence>
<proteinExistence type="inferred from homology"/>
<dbReference type="Proteomes" id="UP000239494">
    <property type="component" value="Unassembled WGS sequence"/>
</dbReference>
<evidence type="ECO:0000256" key="2">
    <source>
        <dbReference type="ARBA" id="ARBA00023157"/>
    </source>
</evidence>
<reference evidence="4 5" key="1">
    <citation type="submission" date="2018-03" db="EMBL/GenBank/DDBJ databases">
        <title>Genomic Encyclopedia of Archaeal and Bacterial Type Strains, Phase II (KMG-II): from individual species to whole genera.</title>
        <authorList>
            <person name="Goeker M."/>
        </authorList>
    </citation>
    <scope>NUCLEOTIDE SEQUENCE [LARGE SCALE GENOMIC DNA]</scope>
    <source>
        <strain evidence="4 5">DSM 44720</strain>
    </source>
</reference>
<keyword evidence="2" id="KW-1015">Disulfide bond</keyword>
<dbReference type="GO" id="GO:0006508">
    <property type="term" value="P:proteolysis"/>
    <property type="evidence" value="ECO:0007669"/>
    <property type="project" value="InterPro"/>
</dbReference>
<dbReference type="PANTHER" id="PTHR24276:SF91">
    <property type="entry name" value="AT26814P-RELATED"/>
    <property type="match status" value="1"/>
</dbReference>
<keyword evidence="5" id="KW-1185">Reference proteome</keyword>
<name>A0A2T0SNB1_9PSEU</name>
<protein>
    <submittedName>
        <fullName evidence="4">Trypsin</fullName>
    </submittedName>
</protein>
<gene>
    <name evidence="4" type="ORF">CLV43_115178</name>
</gene>
<dbReference type="PRINTS" id="PR00722">
    <property type="entry name" value="CHYMOTRYPSIN"/>
</dbReference>
<dbReference type="InterPro" id="IPR043504">
    <property type="entry name" value="Peptidase_S1_PA_chymotrypsin"/>
</dbReference>
<sequence length="261" mass="27083">MADNNNERPARRRGVFAAVLALVGSVLLPGQAGAIIGGGEVGTPLSWIASVQLPDGGHTCGGTLVAPRWVLTAFHCTLAGPDLRVRVGSLDRTGGGEVATVVGRRPYPGTGCDPVAHTCGGVDLVLMELDHPVSARPADLATESPAAGSPMRALGWGYTCDTAECLDLPVRLREVTLPVDPSAACDRGEKQYLCFQDPDRGSLAGDSGSPALTRTPHGWRVAGVTSGGGRDTETGVRVSSYVDVSAYRDWVRSVTCPEPAV</sequence>
<dbReference type="Pfam" id="PF00089">
    <property type="entry name" value="Trypsin"/>
    <property type="match status" value="1"/>
</dbReference>